<feature type="compositionally biased region" description="Low complexity" evidence="1">
    <location>
        <begin position="1"/>
        <end position="30"/>
    </location>
</feature>
<evidence type="ECO:0000313" key="2">
    <source>
        <dbReference type="EMBL" id="KZP25408.1"/>
    </source>
</evidence>
<gene>
    <name evidence="2" type="ORF">FIBSPDRAFT_950427</name>
</gene>
<organism evidence="2 3">
    <name type="scientific">Athelia psychrophila</name>
    <dbReference type="NCBI Taxonomy" id="1759441"/>
    <lineage>
        <taxon>Eukaryota</taxon>
        <taxon>Fungi</taxon>
        <taxon>Dikarya</taxon>
        <taxon>Basidiomycota</taxon>
        <taxon>Agaricomycotina</taxon>
        <taxon>Agaricomycetes</taxon>
        <taxon>Agaricomycetidae</taxon>
        <taxon>Atheliales</taxon>
        <taxon>Atheliaceae</taxon>
        <taxon>Athelia</taxon>
    </lineage>
</organism>
<dbReference type="Proteomes" id="UP000076532">
    <property type="component" value="Unassembled WGS sequence"/>
</dbReference>
<evidence type="ECO:0000256" key="1">
    <source>
        <dbReference type="SAM" id="MobiDB-lite"/>
    </source>
</evidence>
<reference evidence="2 3" key="1">
    <citation type="journal article" date="2016" name="Mol. Biol. Evol.">
        <title>Comparative Genomics of Early-Diverging Mushroom-Forming Fungi Provides Insights into the Origins of Lignocellulose Decay Capabilities.</title>
        <authorList>
            <person name="Nagy L.G."/>
            <person name="Riley R."/>
            <person name="Tritt A."/>
            <person name="Adam C."/>
            <person name="Daum C."/>
            <person name="Floudas D."/>
            <person name="Sun H."/>
            <person name="Yadav J.S."/>
            <person name="Pangilinan J."/>
            <person name="Larsson K.H."/>
            <person name="Matsuura K."/>
            <person name="Barry K."/>
            <person name="Labutti K."/>
            <person name="Kuo R."/>
            <person name="Ohm R.A."/>
            <person name="Bhattacharya S.S."/>
            <person name="Shirouzu T."/>
            <person name="Yoshinaga Y."/>
            <person name="Martin F.M."/>
            <person name="Grigoriev I.V."/>
            <person name="Hibbett D.S."/>
        </authorList>
    </citation>
    <scope>NUCLEOTIDE SEQUENCE [LARGE SCALE GENOMIC DNA]</scope>
    <source>
        <strain evidence="2 3">CBS 109695</strain>
    </source>
</reference>
<keyword evidence="3" id="KW-1185">Reference proteome</keyword>
<evidence type="ECO:0000313" key="3">
    <source>
        <dbReference type="Proteomes" id="UP000076532"/>
    </source>
</evidence>
<feature type="compositionally biased region" description="Low complexity" evidence="1">
    <location>
        <begin position="116"/>
        <end position="132"/>
    </location>
</feature>
<feature type="region of interest" description="Disordered" evidence="1">
    <location>
        <begin position="270"/>
        <end position="317"/>
    </location>
</feature>
<proteinExistence type="predicted"/>
<sequence length="317" mass="33808">MSDLKSTPQTSPTTDAPAASQPASAATGSQRNKKKGTGKRFMSAYAQTWVGMTPIWLMGEAILPGAKVGGTFKGGRNKLFSMASELRDELMTSSEDVVVILDRHFHLGLSDKGAAAKPADGANVNASTTKPTTDTHKHTFDEQARRAAEVIRAAGQNVIVAVSTSLTGAQDQVKGSSPEIKKVISKHGRDVVVLVDKALKNPVVITGVSRFARSKGIPYSEALLRLASMGLAKILASLPEDLEHEVEGEILADAADKKKHEVPGKRWKVEELDAEELERTSTPEARDEAHDAGKLGGDPKVEGDHVQQKKDSGCIIC</sequence>
<name>A0A166NUX9_9AGAM</name>
<dbReference type="AlphaFoldDB" id="A0A166NUX9"/>
<dbReference type="OrthoDB" id="3235947at2759"/>
<dbReference type="EMBL" id="KV417521">
    <property type="protein sequence ID" value="KZP25408.1"/>
    <property type="molecule type" value="Genomic_DNA"/>
</dbReference>
<protein>
    <submittedName>
        <fullName evidence="2">Uncharacterized protein</fullName>
    </submittedName>
</protein>
<feature type="region of interest" description="Disordered" evidence="1">
    <location>
        <begin position="1"/>
        <end position="39"/>
    </location>
</feature>
<accession>A0A166NUX9</accession>
<feature type="region of interest" description="Disordered" evidence="1">
    <location>
        <begin position="116"/>
        <end position="137"/>
    </location>
</feature>